<dbReference type="SMART" id="SM00827">
    <property type="entry name" value="PKS_AT"/>
    <property type="match status" value="1"/>
</dbReference>
<protein>
    <recommendedName>
        <fullName evidence="4">Malonyl-CoA:ACP transacylase (MAT) domain-containing protein</fullName>
    </recommendedName>
</protein>
<dbReference type="AlphaFoldDB" id="A0A0F8VQD6"/>
<dbReference type="GO" id="GO:0006633">
    <property type="term" value="P:fatty acid biosynthetic process"/>
    <property type="evidence" value="ECO:0007669"/>
    <property type="project" value="TreeGrafter"/>
</dbReference>
<evidence type="ECO:0000259" key="4">
    <source>
        <dbReference type="SMART" id="SM00827"/>
    </source>
</evidence>
<evidence type="ECO:0000313" key="5">
    <source>
        <dbReference type="EMBL" id="KKK46578.1"/>
    </source>
</evidence>
<dbReference type="EMBL" id="LAZR01070001">
    <property type="protein sequence ID" value="KKK46578.1"/>
    <property type="molecule type" value="Genomic_DNA"/>
</dbReference>
<dbReference type="Pfam" id="PF00698">
    <property type="entry name" value="Acyl_transf_1"/>
    <property type="match status" value="1"/>
</dbReference>
<dbReference type="InterPro" id="IPR014043">
    <property type="entry name" value="Acyl_transferase_dom"/>
</dbReference>
<dbReference type="SUPFAM" id="SSF52151">
    <property type="entry name" value="FabD/lysophospholipase-like"/>
    <property type="match status" value="1"/>
</dbReference>
<evidence type="ECO:0000256" key="3">
    <source>
        <dbReference type="ARBA" id="ARBA00022679"/>
    </source>
</evidence>
<organism evidence="5">
    <name type="scientific">marine sediment metagenome</name>
    <dbReference type="NCBI Taxonomy" id="412755"/>
    <lineage>
        <taxon>unclassified sequences</taxon>
        <taxon>metagenomes</taxon>
        <taxon>ecological metagenomes</taxon>
    </lineage>
</organism>
<dbReference type="InterPro" id="IPR050091">
    <property type="entry name" value="PKS_NRPS_Biosynth_Enz"/>
</dbReference>
<dbReference type="Gene3D" id="3.40.366.10">
    <property type="entry name" value="Malonyl-Coenzyme A Acyl Carrier Protein, domain 2"/>
    <property type="match status" value="1"/>
</dbReference>
<comment type="caution">
    <text evidence="5">The sequence shown here is derived from an EMBL/GenBank/DDBJ whole genome shotgun (WGS) entry which is preliminary data.</text>
</comment>
<sequence length="334" mass="35713">GNSSANLIEGVAKGAGKVAFMFTGQGSQHQGMGRQLYETFPVFAQALDETCVHLDEHLDQEHSGRDVLFGVEGSDAGLLDQTVFTQAGLFALEVALFRLIEAWGVRPDFVTGHSIGELTAAHVAGVLPLPDACALVAARGRLMQALPAGGAMVSVKASEEEVIKTLDGLGDKVSLAAVNGPSSVVISGDEDAVLKQAKLWDKRGRKTKRLRVSHAFHSPHMEAMLDEFAGLAQSLSFSEPQIPIVSNLTGEPVSAEQACSPEYWVRHVRETVRFCDGMRYLQAQGVTNFLELGPDGVLSAMGGDCLAEDEDDLDSPVVLVPTLRDKRPEPQALI</sequence>
<reference evidence="5" key="1">
    <citation type="journal article" date="2015" name="Nature">
        <title>Complex archaea that bridge the gap between prokaryotes and eukaryotes.</title>
        <authorList>
            <person name="Spang A."/>
            <person name="Saw J.H."/>
            <person name="Jorgensen S.L."/>
            <person name="Zaremba-Niedzwiedzka K."/>
            <person name="Martijn J."/>
            <person name="Lind A.E."/>
            <person name="van Eijk R."/>
            <person name="Schleper C."/>
            <person name="Guy L."/>
            <person name="Ettema T.J."/>
        </authorList>
    </citation>
    <scope>NUCLEOTIDE SEQUENCE</scope>
</reference>
<accession>A0A0F8VQD6</accession>
<dbReference type="PANTHER" id="PTHR43775:SF51">
    <property type="entry name" value="INACTIVE PHENOLPHTHIOCEROL SYNTHESIS POLYKETIDE SYNTHASE TYPE I PKS1-RELATED"/>
    <property type="match status" value="1"/>
</dbReference>
<evidence type="ECO:0000256" key="2">
    <source>
        <dbReference type="ARBA" id="ARBA00022553"/>
    </source>
</evidence>
<dbReference type="InterPro" id="IPR016035">
    <property type="entry name" value="Acyl_Trfase/lysoPLipase"/>
</dbReference>
<evidence type="ECO:0000256" key="1">
    <source>
        <dbReference type="ARBA" id="ARBA00022450"/>
    </source>
</evidence>
<dbReference type="SUPFAM" id="SSF55048">
    <property type="entry name" value="Probable ACP-binding domain of malonyl-CoA ACP transacylase"/>
    <property type="match status" value="1"/>
</dbReference>
<feature type="non-terminal residue" evidence="5">
    <location>
        <position position="334"/>
    </location>
</feature>
<keyword evidence="1" id="KW-0596">Phosphopantetheine</keyword>
<dbReference type="GO" id="GO:0004312">
    <property type="term" value="F:fatty acid synthase activity"/>
    <property type="evidence" value="ECO:0007669"/>
    <property type="project" value="TreeGrafter"/>
</dbReference>
<keyword evidence="3" id="KW-0808">Transferase</keyword>
<feature type="domain" description="Malonyl-CoA:ACP transacylase (MAT)" evidence="4">
    <location>
        <begin position="21"/>
        <end position="327"/>
    </location>
</feature>
<keyword evidence="2" id="KW-0597">Phosphoprotein</keyword>
<gene>
    <name evidence="5" type="ORF">LCGC14_3163730</name>
</gene>
<dbReference type="FunFam" id="3.40.366.10:FF:000002">
    <property type="entry name" value="Probable polyketide synthase 2"/>
    <property type="match status" value="1"/>
</dbReference>
<dbReference type="PANTHER" id="PTHR43775">
    <property type="entry name" value="FATTY ACID SYNTHASE"/>
    <property type="match status" value="1"/>
</dbReference>
<proteinExistence type="predicted"/>
<dbReference type="InterPro" id="IPR016036">
    <property type="entry name" value="Malonyl_transacylase_ACP-bd"/>
</dbReference>
<feature type="non-terminal residue" evidence="5">
    <location>
        <position position="1"/>
    </location>
</feature>
<dbReference type="InterPro" id="IPR001227">
    <property type="entry name" value="Ac_transferase_dom_sf"/>
</dbReference>
<name>A0A0F8VQD6_9ZZZZ</name>